<proteinExistence type="predicted"/>
<name>A0A0F9GQS6_9ZZZZ</name>
<protein>
    <submittedName>
        <fullName evidence="1">Uncharacterized protein</fullName>
    </submittedName>
</protein>
<sequence>MGRTWDLPLNEIEGESAAITLSTTADYLALKPGYREFIVFCASLWRLAISPALKAVAYYDVSLLQYAPYTTQVTDRDSSTHLQLDAMATGDIVYLGFSDRVLGVYFDIGSNANAETATLDVEYSSTTQVKSGTNVTTAIAFTDVAGDSDGSDSGGATLAVDGVYTWTLPSDALWKRSALY</sequence>
<dbReference type="EMBL" id="LAZR01027525">
    <property type="protein sequence ID" value="KKL65447.1"/>
    <property type="molecule type" value="Genomic_DNA"/>
</dbReference>
<feature type="non-terminal residue" evidence="1">
    <location>
        <position position="180"/>
    </location>
</feature>
<dbReference type="AlphaFoldDB" id="A0A0F9GQS6"/>
<reference evidence="1" key="1">
    <citation type="journal article" date="2015" name="Nature">
        <title>Complex archaea that bridge the gap between prokaryotes and eukaryotes.</title>
        <authorList>
            <person name="Spang A."/>
            <person name="Saw J.H."/>
            <person name="Jorgensen S.L."/>
            <person name="Zaremba-Niedzwiedzka K."/>
            <person name="Martijn J."/>
            <person name="Lind A.E."/>
            <person name="van Eijk R."/>
            <person name="Schleper C."/>
            <person name="Guy L."/>
            <person name="Ettema T.J."/>
        </authorList>
    </citation>
    <scope>NUCLEOTIDE SEQUENCE</scope>
</reference>
<accession>A0A0F9GQS6</accession>
<gene>
    <name evidence="1" type="ORF">LCGC14_2154930</name>
</gene>
<comment type="caution">
    <text evidence="1">The sequence shown here is derived from an EMBL/GenBank/DDBJ whole genome shotgun (WGS) entry which is preliminary data.</text>
</comment>
<evidence type="ECO:0000313" key="1">
    <source>
        <dbReference type="EMBL" id="KKL65447.1"/>
    </source>
</evidence>
<organism evidence="1">
    <name type="scientific">marine sediment metagenome</name>
    <dbReference type="NCBI Taxonomy" id="412755"/>
    <lineage>
        <taxon>unclassified sequences</taxon>
        <taxon>metagenomes</taxon>
        <taxon>ecological metagenomes</taxon>
    </lineage>
</organism>